<comment type="caution">
    <text evidence="10">The sequence shown here is derived from an EMBL/GenBank/DDBJ whole genome shotgun (WGS) entry which is preliminary data.</text>
</comment>
<evidence type="ECO:0000313" key="11">
    <source>
        <dbReference type="Proteomes" id="UP001185092"/>
    </source>
</evidence>
<feature type="transmembrane region" description="Helical" evidence="8">
    <location>
        <begin position="248"/>
        <end position="270"/>
    </location>
</feature>
<feature type="domain" description="Glycosyltransferase RgtA/B/C/D-like" evidence="9">
    <location>
        <begin position="68"/>
        <end position="219"/>
    </location>
</feature>
<keyword evidence="7 8" id="KW-0472">Membrane</keyword>
<feature type="transmembrane region" description="Helical" evidence="8">
    <location>
        <begin position="202"/>
        <end position="221"/>
    </location>
</feature>
<protein>
    <recommendedName>
        <fullName evidence="9">Glycosyltransferase RgtA/B/C/D-like domain-containing protein</fullName>
    </recommendedName>
</protein>
<dbReference type="Pfam" id="PF13231">
    <property type="entry name" value="PMT_2"/>
    <property type="match status" value="1"/>
</dbReference>
<dbReference type="RefSeq" id="WP_309937690.1">
    <property type="nucleotide sequence ID" value="NZ_AP025305.1"/>
</dbReference>
<dbReference type="InterPro" id="IPR038731">
    <property type="entry name" value="RgtA/B/C-like"/>
</dbReference>
<evidence type="ECO:0000256" key="3">
    <source>
        <dbReference type="ARBA" id="ARBA00022676"/>
    </source>
</evidence>
<keyword evidence="11" id="KW-1185">Reference proteome</keyword>
<reference evidence="10" key="1">
    <citation type="submission" date="2023-07" db="EMBL/GenBank/DDBJ databases">
        <title>Genomic Encyclopedia of Type Strains, Phase IV (KMG-IV): sequencing the most valuable type-strain genomes for metagenomic binning, comparative biology and taxonomic classification.</title>
        <authorList>
            <person name="Goeker M."/>
        </authorList>
    </citation>
    <scope>NUCLEOTIDE SEQUENCE</scope>
    <source>
        <strain evidence="10">DSM 26174</strain>
    </source>
</reference>
<proteinExistence type="predicted"/>
<keyword evidence="6 8" id="KW-1133">Transmembrane helix</keyword>
<dbReference type="InterPro" id="IPR050297">
    <property type="entry name" value="LipidA_mod_glycosyltrf_83"/>
</dbReference>
<dbReference type="GO" id="GO:0016763">
    <property type="term" value="F:pentosyltransferase activity"/>
    <property type="evidence" value="ECO:0007669"/>
    <property type="project" value="TreeGrafter"/>
</dbReference>
<comment type="subcellular location">
    <subcellularLocation>
        <location evidence="1">Cell membrane</location>
        <topology evidence="1">Multi-pass membrane protein</topology>
    </subcellularLocation>
</comment>
<dbReference type="PANTHER" id="PTHR33908:SF11">
    <property type="entry name" value="MEMBRANE PROTEIN"/>
    <property type="match status" value="1"/>
</dbReference>
<evidence type="ECO:0000313" key="10">
    <source>
        <dbReference type="EMBL" id="MDR6238220.1"/>
    </source>
</evidence>
<feature type="transmembrane region" description="Helical" evidence="8">
    <location>
        <begin position="282"/>
        <end position="298"/>
    </location>
</feature>
<feature type="transmembrane region" description="Helical" evidence="8">
    <location>
        <begin position="304"/>
        <end position="321"/>
    </location>
</feature>
<dbReference type="Proteomes" id="UP001185092">
    <property type="component" value="Unassembled WGS sequence"/>
</dbReference>
<dbReference type="AlphaFoldDB" id="A0AAE3XKJ6"/>
<evidence type="ECO:0000256" key="4">
    <source>
        <dbReference type="ARBA" id="ARBA00022679"/>
    </source>
</evidence>
<evidence type="ECO:0000256" key="8">
    <source>
        <dbReference type="SAM" id="Phobius"/>
    </source>
</evidence>
<dbReference type="PANTHER" id="PTHR33908">
    <property type="entry name" value="MANNOSYLTRANSFERASE YKCB-RELATED"/>
    <property type="match status" value="1"/>
</dbReference>
<evidence type="ECO:0000256" key="1">
    <source>
        <dbReference type="ARBA" id="ARBA00004651"/>
    </source>
</evidence>
<gene>
    <name evidence="10" type="ORF">HNQ88_001196</name>
</gene>
<dbReference type="EMBL" id="JAVDQD010000001">
    <property type="protein sequence ID" value="MDR6238220.1"/>
    <property type="molecule type" value="Genomic_DNA"/>
</dbReference>
<feature type="transmembrane region" description="Helical" evidence="8">
    <location>
        <begin position="88"/>
        <end position="109"/>
    </location>
</feature>
<sequence length="579" mass="67733">MISQEIDIENTQISNARDLYGQHDKKFLFWSLGIWFAINIIQSLFTELHDDEAYYWTWIENLDWGFFDHPPMVALLIKAGYSIFNNELGVRLLTVTLGTLSIYQIWLIVRDEVGDIRFFVYAVFSLTLLQVYGFITTPDVPLFFFGSLFFLVYKKYLKDDSFVNSLLLAAVISLMLYSKYHAVLLVFFTLISNIKLLTKPSFWMVFGLSILLYTPHIYWQYANDFPTINYHLFGRSLRAFQWSNTFEFIGSQLGVLCFTGLLSFYGAVVFKPKNSFDRSLKFNFIGIFVFFLISTFKGRVEAHWTYLAMLPMVILGLKHFADNEKVKGWYAKLFMFSAVVFILMRIILIVDFPFLKSPVITAFHHWKSLGPKIDQNAKGLPVVFKDSFQKPSKYMFYGQSKAFVLNGMKYRKNHFDMSSAEDYFQGKDVYFVLQSNKHEYASDSISEDEKYYFGGVIENFRSYQKVKVIATNIEKEYERGVGITLDLEISNPYAYDLDFNANNELHPYLTYSFANDQREFFKGEKPLELKKQELESQEKFYQQMSLTIPEEPGVYQLRLMLENRLVDGLNSPLYKIVVK</sequence>
<keyword evidence="4" id="KW-0808">Transferase</keyword>
<keyword evidence="2" id="KW-1003">Cell membrane</keyword>
<organism evidence="10 11">
    <name type="scientific">Aureibacter tunicatorum</name>
    <dbReference type="NCBI Taxonomy" id="866807"/>
    <lineage>
        <taxon>Bacteria</taxon>
        <taxon>Pseudomonadati</taxon>
        <taxon>Bacteroidota</taxon>
        <taxon>Cytophagia</taxon>
        <taxon>Cytophagales</taxon>
        <taxon>Persicobacteraceae</taxon>
        <taxon>Aureibacter</taxon>
    </lineage>
</organism>
<name>A0AAE3XKJ6_9BACT</name>
<evidence type="ECO:0000256" key="6">
    <source>
        <dbReference type="ARBA" id="ARBA00022989"/>
    </source>
</evidence>
<evidence type="ECO:0000256" key="7">
    <source>
        <dbReference type="ARBA" id="ARBA00023136"/>
    </source>
</evidence>
<dbReference type="GO" id="GO:0009103">
    <property type="term" value="P:lipopolysaccharide biosynthetic process"/>
    <property type="evidence" value="ECO:0007669"/>
    <property type="project" value="UniProtKB-ARBA"/>
</dbReference>
<feature type="transmembrane region" description="Helical" evidence="8">
    <location>
        <begin position="333"/>
        <end position="355"/>
    </location>
</feature>
<feature type="transmembrane region" description="Helical" evidence="8">
    <location>
        <begin position="166"/>
        <end position="190"/>
    </location>
</feature>
<evidence type="ECO:0000256" key="5">
    <source>
        <dbReference type="ARBA" id="ARBA00022692"/>
    </source>
</evidence>
<feature type="transmembrane region" description="Helical" evidence="8">
    <location>
        <begin position="27"/>
        <end position="45"/>
    </location>
</feature>
<evidence type="ECO:0000259" key="9">
    <source>
        <dbReference type="Pfam" id="PF13231"/>
    </source>
</evidence>
<keyword evidence="3" id="KW-0328">Glycosyltransferase</keyword>
<accession>A0AAE3XKJ6</accession>
<dbReference type="GO" id="GO:0005886">
    <property type="term" value="C:plasma membrane"/>
    <property type="evidence" value="ECO:0007669"/>
    <property type="project" value="UniProtKB-SubCell"/>
</dbReference>
<evidence type="ECO:0000256" key="2">
    <source>
        <dbReference type="ARBA" id="ARBA00022475"/>
    </source>
</evidence>
<keyword evidence="5 8" id="KW-0812">Transmembrane</keyword>